<accession>A0A0V0Q8M1</accession>
<evidence type="ECO:0000259" key="7">
    <source>
        <dbReference type="PROSITE" id="PS50011"/>
    </source>
</evidence>
<protein>
    <submittedName>
        <fullName evidence="8">Protein kinase-like domain</fullName>
    </submittedName>
</protein>
<dbReference type="InterPro" id="IPR000719">
    <property type="entry name" value="Prot_kinase_dom"/>
</dbReference>
<dbReference type="FunFam" id="1.10.510.10:FF:000571">
    <property type="entry name" value="Maternal embryonic leucine zipper kinase"/>
    <property type="match status" value="1"/>
</dbReference>
<dbReference type="InterPro" id="IPR045269">
    <property type="entry name" value="Atg1-like"/>
</dbReference>
<dbReference type="GO" id="GO:0004674">
    <property type="term" value="F:protein serine/threonine kinase activity"/>
    <property type="evidence" value="ECO:0007669"/>
    <property type="project" value="InterPro"/>
</dbReference>
<evidence type="ECO:0000256" key="6">
    <source>
        <dbReference type="PROSITE-ProRule" id="PRU10141"/>
    </source>
</evidence>
<keyword evidence="4 8" id="KW-0418">Kinase</keyword>
<comment type="caution">
    <text evidence="8">The sequence shown here is derived from an EMBL/GenBank/DDBJ whole genome shotgun (WGS) entry which is preliminary data.</text>
</comment>
<dbReference type="EMBL" id="LDAU01000242">
    <property type="protein sequence ID" value="KRW98506.1"/>
    <property type="molecule type" value="Genomic_DNA"/>
</dbReference>
<dbReference type="GO" id="GO:0010506">
    <property type="term" value="P:regulation of autophagy"/>
    <property type="evidence" value="ECO:0007669"/>
    <property type="project" value="InterPro"/>
</dbReference>
<dbReference type="GO" id="GO:0000407">
    <property type="term" value="C:phagophore assembly site"/>
    <property type="evidence" value="ECO:0007669"/>
    <property type="project" value="TreeGrafter"/>
</dbReference>
<dbReference type="GO" id="GO:0005829">
    <property type="term" value="C:cytosol"/>
    <property type="evidence" value="ECO:0007669"/>
    <property type="project" value="TreeGrafter"/>
</dbReference>
<dbReference type="InterPro" id="IPR011009">
    <property type="entry name" value="Kinase-like_dom_sf"/>
</dbReference>
<reference evidence="8 9" key="1">
    <citation type="journal article" date="2015" name="Sci. Rep.">
        <title>Genome of the facultative scuticociliatosis pathogen Pseudocohnilembus persalinus provides insight into its virulence through horizontal gene transfer.</title>
        <authorList>
            <person name="Xiong J."/>
            <person name="Wang G."/>
            <person name="Cheng J."/>
            <person name="Tian M."/>
            <person name="Pan X."/>
            <person name="Warren A."/>
            <person name="Jiang C."/>
            <person name="Yuan D."/>
            <person name="Miao W."/>
        </authorList>
    </citation>
    <scope>NUCLEOTIDE SEQUENCE [LARGE SCALE GENOMIC DNA]</scope>
    <source>
        <strain evidence="8">36N120E</strain>
    </source>
</reference>
<dbReference type="GO" id="GO:0005776">
    <property type="term" value="C:autophagosome"/>
    <property type="evidence" value="ECO:0007669"/>
    <property type="project" value="TreeGrafter"/>
</dbReference>
<feature type="domain" description="Protein kinase" evidence="7">
    <location>
        <begin position="31"/>
        <end position="272"/>
    </location>
</feature>
<evidence type="ECO:0000256" key="2">
    <source>
        <dbReference type="ARBA" id="ARBA00022679"/>
    </source>
</evidence>
<keyword evidence="2" id="KW-0808">Transferase</keyword>
<dbReference type="PROSITE" id="PS50011">
    <property type="entry name" value="PROTEIN_KINASE_DOM"/>
    <property type="match status" value="1"/>
</dbReference>
<evidence type="ECO:0000256" key="1">
    <source>
        <dbReference type="ARBA" id="ARBA00011245"/>
    </source>
</evidence>
<name>A0A0V0Q8M1_PSEPJ</name>
<evidence type="ECO:0000256" key="4">
    <source>
        <dbReference type="ARBA" id="ARBA00022777"/>
    </source>
</evidence>
<dbReference type="OMA" id="PCKNMTG"/>
<dbReference type="InParanoid" id="A0A0V0Q8M1"/>
<evidence type="ECO:0000256" key="3">
    <source>
        <dbReference type="ARBA" id="ARBA00022741"/>
    </source>
</evidence>
<dbReference type="SUPFAM" id="SSF56112">
    <property type="entry name" value="Protein kinase-like (PK-like)"/>
    <property type="match status" value="1"/>
</dbReference>
<dbReference type="Gene3D" id="1.10.510.10">
    <property type="entry name" value="Transferase(Phosphotransferase) domain 1"/>
    <property type="match status" value="1"/>
</dbReference>
<dbReference type="GO" id="GO:0016020">
    <property type="term" value="C:membrane"/>
    <property type="evidence" value="ECO:0007669"/>
    <property type="project" value="TreeGrafter"/>
</dbReference>
<dbReference type="PIRSF" id="PIRSF000654">
    <property type="entry name" value="Integrin-linked_kinase"/>
    <property type="match status" value="1"/>
</dbReference>
<proteinExistence type="predicted"/>
<dbReference type="AlphaFoldDB" id="A0A0V0Q8M1"/>
<dbReference type="GO" id="GO:0005524">
    <property type="term" value="F:ATP binding"/>
    <property type="evidence" value="ECO:0007669"/>
    <property type="project" value="UniProtKB-UniRule"/>
</dbReference>
<comment type="subunit">
    <text evidence="1">Monomer.</text>
</comment>
<evidence type="ECO:0000256" key="5">
    <source>
        <dbReference type="ARBA" id="ARBA00022840"/>
    </source>
</evidence>
<dbReference type="PROSITE" id="PS00107">
    <property type="entry name" value="PROTEIN_KINASE_ATP"/>
    <property type="match status" value="1"/>
</dbReference>
<dbReference type="Pfam" id="PF00069">
    <property type="entry name" value="Pkinase"/>
    <property type="match status" value="1"/>
</dbReference>
<dbReference type="GO" id="GO:0000045">
    <property type="term" value="P:autophagosome assembly"/>
    <property type="evidence" value="ECO:0007669"/>
    <property type="project" value="TreeGrafter"/>
</dbReference>
<evidence type="ECO:0000313" key="8">
    <source>
        <dbReference type="EMBL" id="KRW98506.1"/>
    </source>
</evidence>
<organism evidence="8 9">
    <name type="scientific">Pseudocohnilembus persalinus</name>
    <name type="common">Ciliate</name>
    <dbReference type="NCBI Taxonomy" id="266149"/>
    <lineage>
        <taxon>Eukaryota</taxon>
        <taxon>Sar</taxon>
        <taxon>Alveolata</taxon>
        <taxon>Ciliophora</taxon>
        <taxon>Intramacronucleata</taxon>
        <taxon>Oligohymenophorea</taxon>
        <taxon>Scuticociliatia</taxon>
        <taxon>Philasterida</taxon>
        <taxon>Pseudocohnilembidae</taxon>
        <taxon>Pseudocohnilembus</taxon>
    </lineage>
</organism>
<keyword evidence="5 6" id="KW-0067">ATP-binding</keyword>
<evidence type="ECO:0000313" key="9">
    <source>
        <dbReference type="Proteomes" id="UP000054937"/>
    </source>
</evidence>
<dbReference type="PANTHER" id="PTHR24348:SF22">
    <property type="entry name" value="NON-SPECIFIC SERINE_THREONINE PROTEIN KINASE"/>
    <property type="match status" value="1"/>
</dbReference>
<gene>
    <name evidence="8" type="ORF">PPERSA_00103</name>
</gene>
<dbReference type="OrthoDB" id="436110at2759"/>
<dbReference type="SMART" id="SM00220">
    <property type="entry name" value="S_TKc"/>
    <property type="match status" value="1"/>
</dbReference>
<dbReference type="Proteomes" id="UP000054937">
    <property type="component" value="Unassembled WGS sequence"/>
</dbReference>
<keyword evidence="3 6" id="KW-0547">Nucleotide-binding</keyword>
<feature type="binding site" evidence="6">
    <location>
        <position position="60"/>
    </location>
    <ligand>
        <name>ATP</name>
        <dbReference type="ChEBI" id="CHEBI:30616"/>
    </ligand>
</feature>
<sequence>MEQNKKITQKSKKNTNIQKEFSQIGKQIKNYIITSQLGQGGFGTVWHGIDQNSGEQIAIKQVNKEVFKQNPKVKELFNCEIESLKKINNPNVVKYLDDFETKNNSYLVLEYCNDGNMEEYIENKPNQVLSEKEAISLFHQILNGYKALHEQNIIHRDLKLENILRHNDQIKLCDLGFAKQLNSPQETTKTILGTSVTMAPEILLGKKYGIEADIYSLGVILYCMVLGRYPYKANNDEDLIYMIKTEPLRLQRKNIKISPQLKDLLIQILFKF</sequence>
<keyword evidence="9" id="KW-1185">Reference proteome</keyword>
<dbReference type="PANTHER" id="PTHR24348">
    <property type="entry name" value="SERINE/THREONINE-PROTEIN KINASE UNC-51-RELATED"/>
    <property type="match status" value="1"/>
</dbReference>
<dbReference type="InterPro" id="IPR017441">
    <property type="entry name" value="Protein_kinase_ATP_BS"/>
</dbReference>